<keyword evidence="2" id="KW-1185">Reference proteome</keyword>
<accession>A0A6B9JA29</accession>
<evidence type="ECO:0000313" key="2">
    <source>
        <dbReference type="Proteomes" id="UP000433183"/>
    </source>
</evidence>
<evidence type="ECO:0000313" key="1">
    <source>
        <dbReference type="EMBL" id="QGZ16409.1"/>
    </source>
</evidence>
<gene>
    <name evidence="1" type="ORF">Hena1_02590</name>
</gene>
<name>A0A6B9JA29_9CAUD</name>
<proteinExistence type="predicted"/>
<organism evidence="1 2">
    <name type="scientific">Erwinia phage Hena1</name>
    <dbReference type="NCBI Taxonomy" id="2678601"/>
    <lineage>
        <taxon>Viruses</taxon>
        <taxon>Duplodnaviria</taxon>
        <taxon>Heunggongvirae</taxon>
        <taxon>Uroviricota</taxon>
        <taxon>Caudoviricetes</taxon>
        <taxon>Vequintavirinae</taxon>
        <taxon>Henunavirus</taxon>
        <taxon>Henunavirus hena1</taxon>
    </lineage>
</organism>
<dbReference type="Proteomes" id="UP000433183">
    <property type="component" value="Segment"/>
</dbReference>
<reference evidence="1 2" key="1">
    <citation type="submission" date="2019-11" db="EMBL/GenBank/DDBJ databases">
        <title>Characterization of a new Erwinia amylovora bacteriophage.</title>
        <authorList>
            <person name="Valentovich L.N."/>
            <person name="Akhremchuk A.E."/>
            <person name="Besarab N.V."/>
            <person name="Lagonenko A.L."/>
        </authorList>
    </citation>
    <scope>NUCLEOTIDE SEQUENCE [LARGE SCALE GENOMIC DNA]</scope>
</reference>
<dbReference type="EMBL" id="MN732867">
    <property type="protein sequence ID" value="QGZ16409.1"/>
    <property type="molecule type" value="Genomic_DNA"/>
</dbReference>
<protein>
    <submittedName>
        <fullName evidence="1">Uncharacterized protein</fullName>
    </submittedName>
</protein>
<sequence>MVVNKDGTIKQTIVSFAKRRGLDVTIDYNEDGNRVWIWDLENDCEPLLMYNINQDSTLSFRASLFPKLEDLPAWIDSKQKLNKVFDYVGDMLKAEKM</sequence>